<dbReference type="SUPFAM" id="SSF143422">
    <property type="entry name" value="Transposase IS200-like"/>
    <property type="match status" value="1"/>
</dbReference>
<feature type="domain" description="Transposase IS200-like" evidence="1">
    <location>
        <begin position="9"/>
        <end position="137"/>
    </location>
</feature>
<dbReference type="AlphaFoldDB" id="A0A951Q1C4"/>
<dbReference type="InterPro" id="IPR036515">
    <property type="entry name" value="Transposase_17_sf"/>
</dbReference>
<accession>A0A951Q1C4</accession>
<comment type="caution">
    <text evidence="2">The sequence shown here is derived from an EMBL/GenBank/DDBJ whole genome shotgun (WGS) entry which is preliminary data.</text>
</comment>
<dbReference type="InterPro" id="IPR002686">
    <property type="entry name" value="Transposase_17"/>
</dbReference>
<dbReference type="InterPro" id="IPR052715">
    <property type="entry name" value="RAYT_transposase"/>
</dbReference>
<dbReference type="EMBL" id="JAHHHN010000017">
    <property type="protein sequence ID" value="MBW4563954.1"/>
    <property type="molecule type" value="Genomic_DNA"/>
</dbReference>
<dbReference type="GO" id="GO:0006313">
    <property type="term" value="P:DNA transposition"/>
    <property type="evidence" value="ECO:0007669"/>
    <property type="project" value="InterPro"/>
</dbReference>
<dbReference type="GO" id="GO:0043565">
    <property type="term" value="F:sequence-specific DNA binding"/>
    <property type="evidence" value="ECO:0007669"/>
    <property type="project" value="TreeGrafter"/>
</dbReference>
<dbReference type="NCBIfam" id="NF047646">
    <property type="entry name" value="REP_Tyr_transpos"/>
    <property type="match status" value="1"/>
</dbReference>
<evidence type="ECO:0000313" key="3">
    <source>
        <dbReference type="Proteomes" id="UP000715781"/>
    </source>
</evidence>
<evidence type="ECO:0000259" key="1">
    <source>
        <dbReference type="SMART" id="SM01321"/>
    </source>
</evidence>
<dbReference type="PANTHER" id="PTHR36966">
    <property type="entry name" value="REP-ASSOCIATED TYROSINE TRANSPOSASE"/>
    <property type="match status" value="1"/>
</dbReference>
<dbReference type="Proteomes" id="UP000715781">
    <property type="component" value="Unassembled WGS sequence"/>
</dbReference>
<dbReference type="PANTHER" id="PTHR36966:SF1">
    <property type="entry name" value="REP-ASSOCIATED TYROSINE TRANSPOSASE"/>
    <property type="match status" value="1"/>
</dbReference>
<proteinExistence type="predicted"/>
<gene>
    <name evidence="2" type="ORF">KME32_22995</name>
</gene>
<name>A0A951Q1C4_9NOST</name>
<dbReference type="Gene3D" id="3.30.70.1290">
    <property type="entry name" value="Transposase IS200-like"/>
    <property type="match status" value="1"/>
</dbReference>
<reference evidence="2" key="1">
    <citation type="submission" date="2021-05" db="EMBL/GenBank/DDBJ databases">
        <authorList>
            <person name="Pietrasiak N."/>
            <person name="Ward R."/>
            <person name="Stajich J.E."/>
            <person name="Kurbessoian T."/>
        </authorList>
    </citation>
    <scope>NUCLEOTIDE SEQUENCE</scope>
    <source>
        <strain evidence="2">JT2-VF2</strain>
    </source>
</reference>
<reference evidence="2" key="2">
    <citation type="journal article" date="2022" name="Microbiol. Resour. Announc.">
        <title>Metagenome Sequencing to Explore Phylogenomics of Terrestrial Cyanobacteria.</title>
        <authorList>
            <person name="Ward R.D."/>
            <person name="Stajich J.E."/>
            <person name="Johansen J.R."/>
            <person name="Huntemann M."/>
            <person name="Clum A."/>
            <person name="Foster B."/>
            <person name="Foster B."/>
            <person name="Roux S."/>
            <person name="Palaniappan K."/>
            <person name="Varghese N."/>
            <person name="Mukherjee S."/>
            <person name="Reddy T.B.K."/>
            <person name="Daum C."/>
            <person name="Copeland A."/>
            <person name="Chen I.A."/>
            <person name="Ivanova N.N."/>
            <person name="Kyrpides N.C."/>
            <person name="Shapiro N."/>
            <person name="Eloe-Fadrosh E.A."/>
            <person name="Pietrasiak N."/>
        </authorList>
    </citation>
    <scope>NUCLEOTIDE SEQUENCE</scope>
    <source>
        <strain evidence="2">JT2-VF2</strain>
    </source>
</reference>
<dbReference type="GO" id="GO:0004803">
    <property type="term" value="F:transposase activity"/>
    <property type="evidence" value="ECO:0007669"/>
    <property type="project" value="InterPro"/>
</dbReference>
<evidence type="ECO:0000313" key="2">
    <source>
        <dbReference type="EMBL" id="MBW4563954.1"/>
    </source>
</evidence>
<organism evidence="2 3">
    <name type="scientific">Mojavia pulchra JT2-VF2</name>
    <dbReference type="NCBI Taxonomy" id="287848"/>
    <lineage>
        <taxon>Bacteria</taxon>
        <taxon>Bacillati</taxon>
        <taxon>Cyanobacteriota</taxon>
        <taxon>Cyanophyceae</taxon>
        <taxon>Nostocales</taxon>
        <taxon>Nostocaceae</taxon>
    </lineage>
</organism>
<dbReference type="Pfam" id="PF01797">
    <property type="entry name" value="Y1_Tnp"/>
    <property type="match status" value="1"/>
</dbReference>
<dbReference type="SMART" id="SM01321">
    <property type="entry name" value="Y1_Tnp"/>
    <property type="match status" value="1"/>
</dbReference>
<sequence>MPNYRRAYIAGGTVFLTLVTYQRHPLFAKPENVAMLRQAVATVRAESPFEIVGAAVLPDHLHFIWTLPPEDSNYSKRVGRIKVLFTRALKGNELLTEELPLSRGKHREQDVWQRRFWEHTIRDENDLRNCLDYIHYNPVKHGLVSCPHLWQYSSFHKWLRQGHYSNDWGCQCNDKEANIPDFSSLIEQFGE</sequence>
<protein>
    <submittedName>
        <fullName evidence="2">Transposase</fullName>
    </submittedName>
</protein>